<dbReference type="Gene3D" id="3.40.50.150">
    <property type="entry name" value="Vaccinia Virus protein VP39"/>
    <property type="match status" value="1"/>
</dbReference>
<comment type="caution">
    <text evidence="1">The sequence shown here is derived from an EMBL/GenBank/DDBJ whole genome shotgun (WGS) entry which is preliminary data.</text>
</comment>
<dbReference type="InterPro" id="IPR005299">
    <property type="entry name" value="MeTrfase_7"/>
</dbReference>
<organism evidence="1 2">
    <name type="scientific">Colocasia esculenta</name>
    <name type="common">Wild taro</name>
    <name type="synonym">Arum esculentum</name>
    <dbReference type="NCBI Taxonomy" id="4460"/>
    <lineage>
        <taxon>Eukaryota</taxon>
        <taxon>Viridiplantae</taxon>
        <taxon>Streptophyta</taxon>
        <taxon>Embryophyta</taxon>
        <taxon>Tracheophyta</taxon>
        <taxon>Spermatophyta</taxon>
        <taxon>Magnoliopsida</taxon>
        <taxon>Liliopsida</taxon>
        <taxon>Araceae</taxon>
        <taxon>Aroideae</taxon>
        <taxon>Colocasieae</taxon>
        <taxon>Colocasia</taxon>
    </lineage>
</organism>
<dbReference type="Pfam" id="PF03492">
    <property type="entry name" value="Methyltransf_7"/>
    <property type="match status" value="1"/>
</dbReference>
<keyword evidence="2" id="KW-1185">Reference proteome</keyword>
<reference evidence="1" key="1">
    <citation type="submission" date="2017-07" db="EMBL/GenBank/DDBJ databases">
        <title>Taro Niue Genome Assembly and Annotation.</title>
        <authorList>
            <person name="Atibalentja N."/>
            <person name="Keating K."/>
            <person name="Fields C.J."/>
        </authorList>
    </citation>
    <scope>NUCLEOTIDE SEQUENCE</scope>
    <source>
        <strain evidence="1">Niue_2</strain>
        <tissue evidence="1">Leaf</tissue>
    </source>
</reference>
<dbReference type="PANTHER" id="PTHR31009">
    <property type="entry name" value="S-ADENOSYL-L-METHIONINE:CARBOXYL METHYLTRANSFERASE FAMILY PROTEIN"/>
    <property type="match status" value="1"/>
</dbReference>
<dbReference type="SUPFAM" id="SSF53335">
    <property type="entry name" value="S-adenosyl-L-methionine-dependent methyltransferases"/>
    <property type="match status" value="1"/>
</dbReference>
<dbReference type="GO" id="GO:0008168">
    <property type="term" value="F:methyltransferase activity"/>
    <property type="evidence" value="ECO:0007669"/>
    <property type="project" value="InterPro"/>
</dbReference>
<accession>A0A843W972</accession>
<proteinExistence type="predicted"/>
<protein>
    <recommendedName>
        <fullName evidence="3">Jasmonate O-methyltransferase</fullName>
    </recommendedName>
</protein>
<evidence type="ECO:0008006" key="3">
    <source>
        <dbReference type="Google" id="ProtNLM"/>
    </source>
</evidence>
<dbReference type="Proteomes" id="UP000652761">
    <property type="component" value="Unassembled WGS sequence"/>
</dbReference>
<evidence type="ECO:0000313" key="2">
    <source>
        <dbReference type="Proteomes" id="UP000652761"/>
    </source>
</evidence>
<sequence length="284" mass="32035">MEVEKVFHMNGGEGQTSYAQNSSFQRKIMQSARSVVEEAVLELCGVASSPDKLSVADLGCSSGPNSLSVVTGVVDAVEERCRQLGRSPPEFQLFLNDLPGNDFNSVFRSLQEFHEERETEGKPRRRCFVAGVPGSFYGRLFQSRSVHFFHSSSSLHWLSQGYIMEEKVDTFNLPYYQPCLMEVEGVIRRDGSFSMKCLETLKVVWDAPQEHDDNIKHSESTPSDTARSHTNTMRAVLEPMLESHFGGDIIEDLFLRYSRALEEYYSSVEEDTAPILIISLVKEP</sequence>
<evidence type="ECO:0000313" key="1">
    <source>
        <dbReference type="EMBL" id="MQM06049.1"/>
    </source>
</evidence>
<dbReference type="EMBL" id="NMUH01003527">
    <property type="protein sequence ID" value="MQM06049.1"/>
    <property type="molecule type" value="Genomic_DNA"/>
</dbReference>
<dbReference type="InterPro" id="IPR029063">
    <property type="entry name" value="SAM-dependent_MTases_sf"/>
</dbReference>
<dbReference type="OrthoDB" id="1523883at2759"/>
<gene>
    <name evidence="1" type="ORF">Taro_038865</name>
</gene>
<dbReference type="AlphaFoldDB" id="A0A843W972"/>
<name>A0A843W972_COLES</name>